<dbReference type="SMART" id="SM00225">
    <property type="entry name" value="BTB"/>
    <property type="match status" value="2"/>
</dbReference>
<evidence type="ECO:0000259" key="2">
    <source>
        <dbReference type="PROSITE" id="PS50097"/>
    </source>
</evidence>
<organism evidence="3 4">
    <name type="scientific">Daphnia pulex</name>
    <name type="common">Water flea</name>
    <dbReference type="NCBI Taxonomy" id="6669"/>
    <lineage>
        <taxon>Eukaryota</taxon>
        <taxon>Metazoa</taxon>
        <taxon>Ecdysozoa</taxon>
        <taxon>Arthropoda</taxon>
        <taxon>Crustacea</taxon>
        <taxon>Branchiopoda</taxon>
        <taxon>Diplostraca</taxon>
        <taxon>Cladocera</taxon>
        <taxon>Anomopoda</taxon>
        <taxon>Daphniidae</taxon>
        <taxon>Daphnia</taxon>
    </lineage>
</organism>
<dbReference type="GO" id="GO:0042542">
    <property type="term" value="P:response to hydrogen peroxide"/>
    <property type="evidence" value="ECO:0007669"/>
    <property type="project" value="UniProtKB-ARBA"/>
</dbReference>
<dbReference type="GO" id="GO:0005634">
    <property type="term" value="C:nucleus"/>
    <property type="evidence" value="ECO:0000318"/>
    <property type="project" value="GO_Central"/>
</dbReference>
<dbReference type="Gene3D" id="3.30.710.10">
    <property type="entry name" value="Potassium Channel Kv1.1, Chain A"/>
    <property type="match status" value="2"/>
</dbReference>
<dbReference type="Gene3D" id="1.25.40.420">
    <property type="match status" value="2"/>
</dbReference>
<dbReference type="InParanoid" id="E9GSL9"/>
<protein>
    <recommendedName>
        <fullName evidence="2">BTB domain-containing protein</fullName>
    </recommendedName>
</protein>
<gene>
    <name evidence="3" type="ORF">DAPPUDRAFT_247529</name>
</gene>
<keyword evidence="4" id="KW-1185">Reference proteome</keyword>
<proteinExistence type="predicted"/>
<dbReference type="GO" id="GO:0030162">
    <property type="term" value="P:regulation of proteolysis"/>
    <property type="evidence" value="ECO:0000318"/>
    <property type="project" value="GO_Central"/>
</dbReference>
<dbReference type="GO" id="GO:0005737">
    <property type="term" value="C:cytoplasm"/>
    <property type="evidence" value="ECO:0000318"/>
    <property type="project" value="GO_Central"/>
</dbReference>
<dbReference type="OrthoDB" id="684045at2759"/>
<name>E9GSL9_DAPPU</name>
<dbReference type="HOGENOM" id="CLU_447092_0_0_1"/>
<dbReference type="GO" id="GO:0046872">
    <property type="term" value="F:metal ion binding"/>
    <property type="evidence" value="ECO:0007669"/>
    <property type="project" value="UniProtKB-KW"/>
</dbReference>
<accession>E9GSL9</accession>
<dbReference type="EMBL" id="GL732562">
    <property type="protein sequence ID" value="EFX77453.1"/>
    <property type="molecule type" value="Genomic_DNA"/>
</dbReference>
<dbReference type="eggNOG" id="KOG1987">
    <property type="taxonomic scope" value="Eukaryota"/>
</dbReference>
<feature type="domain" description="BTB" evidence="2">
    <location>
        <begin position="442"/>
        <end position="510"/>
    </location>
</feature>
<dbReference type="GO" id="GO:0031625">
    <property type="term" value="F:ubiquitin protein ligase binding"/>
    <property type="evidence" value="ECO:0000318"/>
    <property type="project" value="GO_Central"/>
</dbReference>
<dbReference type="AlphaFoldDB" id="E9GSL9"/>
<evidence type="ECO:0000256" key="1">
    <source>
        <dbReference type="ARBA" id="ARBA00022723"/>
    </source>
</evidence>
<dbReference type="FunFam" id="3.30.710.10:FF:000159">
    <property type="entry name" value="Speckle-type POZ protein B"/>
    <property type="match status" value="2"/>
</dbReference>
<dbReference type="GO" id="GO:0005516">
    <property type="term" value="F:calmodulin binding"/>
    <property type="evidence" value="ECO:0007669"/>
    <property type="project" value="UniProtKB-ARBA"/>
</dbReference>
<sequence>MCWHRWYEGGGGYREKKTTWSVLQFVKENKKIHREVDFFPTQAGLHEEDNDLRPVDVSIAINEEETRRILESMGWDQWGYRDIRGSIACPAGKSYTDITWETTNPNEWKPLTCHLWLDFETSAKSKKNALKQLTELYFQQNQCDVQFNLQDDQHIGGHSHILVARSPVFAAMFQHEMKETKTGQVSIQDIQPDIFKQMLHYIYSVQLSVPLTEITAQQLFEAADKYDMGDLKDECVDCLLNRIRLDNVINLMAWAHIHSVDELKEETLEFTSLHGKEISQLKDWENLMKNYPEVFFEATRRIIDRMSSSSKRTGVDLLDDGLHSSQVNQKIQCEIDFFPTVAGLDQEDNDLRSIDVSIGMNEEERRRKMEPVGWVQWCYNDFNDSIACPAEIRFTDITWETTNPNEWKPLTCLLWLEFETFATRKKNALKQITALYVQQIHCDVQFYFEDDQHIGGHSHILVARSPVFAAMFQHEMKETKTGQVSIQDIQPDIFKQMLHFIYSVQLSVPLTETTAQQLFEAADKYDIGDLKDECIDFLLDCIRVDNVINLMAWAHIHAVDELTEYTLKFTSFHGKEISLLKDWENLMKNYPEVCLEASRRIIDQMSQSSKM</sequence>
<dbReference type="PROSITE" id="PS50097">
    <property type="entry name" value="BTB"/>
    <property type="match status" value="2"/>
</dbReference>
<evidence type="ECO:0000313" key="3">
    <source>
        <dbReference type="EMBL" id="EFX77453.1"/>
    </source>
</evidence>
<dbReference type="FunFam" id="1.25.40.420:FF:000012">
    <property type="entry name" value="BTB/POZ and TAZ domain-containing protein 2"/>
    <property type="match status" value="2"/>
</dbReference>
<dbReference type="OMA" id="TDITWET"/>
<dbReference type="KEGG" id="dpx:DAPPUDRAFT_247529"/>
<feature type="domain" description="BTB" evidence="2">
    <location>
        <begin position="143"/>
        <end position="211"/>
    </location>
</feature>
<evidence type="ECO:0000313" key="4">
    <source>
        <dbReference type="Proteomes" id="UP000000305"/>
    </source>
</evidence>
<dbReference type="Pfam" id="PF00651">
    <property type="entry name" value="BTB"/>
    <property type="match status" value="2"/>
</dbReference>
<dbReference type="GO" id="GO:0043161">
    <property type="term" value="P:proteasome-mediated ubiquitin-dependent protein catabolic process"/>
    <property type="evidence" value="ECO:0000318"/>
    <property type="project" value="GO_Central"/>
</dbReference>
<dbReference type="SUPFAM" id="SSF54695">
    <property type="entry name" value="POZ domain"/>
    <property type="match status" value="2"/>
</dbReference>
<keyword evidence="1" id="KW-0479">Metal-binding</keyword>
<dbReference type="InterPro" id="IPR000210">
    <property type="entry name" value="BTB/POZ_dom"/>
</dbReference>
<dbReference type="GO" id="GO:0009751">
    <property type="term" value="P:response to salicylic acid"/>
    <property type="evidence" value="ECO:0007669"/>
    <property type="project" value="UniProtKB-ARBA"/>
</dbReference>
<dbReference type="InterPro" id="IPR011333">
    <property type="entry name" value="SKP1/BTB/POZ_sf"/>
</dbReference>
<dbReference type="Proteomes" id="UP000000305">
    <property type="component" value="Unassembled WGS sequence"/>
</dbReference>
<dbReference type="PANTHER" id="PTHR24413">
    <property type="entry name" value="SPECKLE-TYPE POZ PROTEIN"/>
    <property type="match status" value="1"/>
</dbReference>
<reference evidence="3 4" key="1">
    <citation type="journal article" date="2011" name="Science">
        <title>The ecoresponsive genome of Daphnia pulex.</title>
        <authorList>
            <person name="Colbourne J.K."/>
            <person name="Pfrender M.E."/>
            <person name="Gilbert D."/>
            <person name="Thomas W.K."/>
            <person name="Tucker A."/>
            <person name="Oakley T.H."/>
            <person name="Tokishita S."/>
            <person name="Aerts A."/>
            <person name="Arnold G.J."/>
            <person name="Basu M.K."/>
            <person name="Bauer D.J."/>
            <person name="Caceres C.E."/>
            <person name="Carmel L."/>
            <person name="Casola C."/>
            <person name="Choi J.H."/>
            <person name="Detter J.C."/>
            <person name="Dong Q."/>
            <person name="Dusheyko S."/>
            <person name="Eads B.D."/>
            <person name="Frohlich T."/>
            <person name="Geiler-Samerotte K.A."/>
            <person name="Gerlach D."/>
            <person name="Hatcher P."/>
            <person name="Jogdeo S."/>
            <person name="Krijgsveld J."/>
            <person name="Kriventseva E.V."/>
            <person name="Kultz D."/>
            <person name="Laforsch C."/>
            <person name="Lindquist E."/>
            <person name="Lopez J."/>
            <person name="Manak J.R."/>
            <person name="Muller J."/>
            <person name="Pangilinan J."/>
            <person name="Patwardhan R.P."/>
            <person name="Pitluck S."/>
            <person name="Pritham E.J."/>
            <person name="Rechtsteiner A."/>
            <person name="Rho M."/>
            <person name="Rogozin I.B."/>
            <person name="Sakarya O."/>
            <person name="Salamov A."/>
            <person name="Schaack S."/>
            <person name="Shapiro H."/>
            <person name="Shiga Y."/>
            <person name="Skalitzky C."/>
            <person name="Smith Z."/>
            <person name="Souvorov A."/>
            <person name="Sung W."/>
            <person name="Tang Z."/>
            <person name="Tsuchiya D."/>
            <person name="Tu H."/>
            <person name="Vos H."/>
            <person name="Wang M."/>
            <person name="Wolf Y.I."/>
            <person name="Yamagata H."/>
            <person name="Yamada T."/>
            <person name="Ye Y."/>
            <person name="Shaw J.R."/>
            <person name="Andrews J."/>
            <person name="Crease T.J."/>
            <person name="Tang H."/>
            <person name="Lucas S.M."/>
            <person name="Robertson H.M."/>
            <person name="Bork P."/>
            <person name="Koonin E.V."/>
            <person name="Zdobnov E.M."/>
            <person name="Grigoriev I.V."/>
            <person name="Lynch M."/>
            <person name="Boore J.L."/>
        </authorList>
    </citation>
    <scope>NUCLEOTIDE SEQUENCE [LARGE SCALE GENOMIC DNA]</scope>
</reference>